<name>A0ABT1Q769_9NOCA</name>
<proteinExistence type="predicted"/>
<dbReference type="RefSeq" id="WP_255964924.1">
    <property type="nucleotide sequence ID" value="NZ_JANFQF010000001.1"/>
</dbReference>
<sequence>MLAESSDHDAAISRDDLSAINTRLATRADATADTTRHMGLFVSAGSLAGTG</sequence>
<accession>A0ABT1Q769</accession>
<reference evidence="1 2" key="1">
    <citation type="submission" date="2022-07" db="EMBL/GenBank/DDBJ databases">
        <title>Degradation activity of malathion, p-nitrophenol and potential low-temperature adaptation strategy of Rhodococcus sp. FXJ9.536.</title>
        <authorList>
            <person name="Huang J."/>
            <person name="Huang Y."/>
        </authorList>
    </citation>
    <scope>NUCLEOTIDE SEQUENCE [LARGE SCALE GENOMIC DNA]</scope>
    <source>
        <strain evidence="1 2">FXJ9.536</strain>
    </source>
</reference>
<dbReference type="EMBL" id="JANFQF010000001">
    <property type="protein sequence ID" value="MCQ4117570.1"/>
    <property type="molecule type" value="Genomic_DNA"/>
</dbReference>
<evidence type="ECO:0000313" key="2">
    <source>
        <dbReference type="Proteomes" id="UP001524501"/>
    </source>
</evidence>
<evidence type="ECO:0000313" key="1">
    <source>
        <dbReference type="EMBL" id="MCQ4117570.1"/>
    </source>
</evidence>
<comment type="caution">
    <text evidence="1">The sequence shown here is derived from an EMBL/GenBank/DDBJ whole genome shotgun (WGS) entry which is preliminary data.</text>
</comment>
<protein>
    <submittedName>
        <fullName evidence="1">Uncharacterized protein</fullName>
    </submittedName>
</protein>
<keyword evidence="2" id="KW-1185">Reference proteome</keyword>
<dbReference type="Proteomes" id="UP001524501">
    <property type="component" value="Unassembled WGS sequence"/>
</dbReference>
<organism evidence="1 2">
    <name type="scientific">Rhodococcus tibetensis</name>
    <dbReference type="NCBI Taxonomy" id="2965064"/>
    <lineage>
        <taxon>Bacteria</taxon>
        <taxon>Bacillati</taxon>
        <taxon>Actinomycetota</taxon>
        <taxon>Actinomycetes</taxon>
        <taxon>Mycobacteriales</taxon>
        <taxon>Nocardiaceae</taxon>
        <taxon>Rhodococcus</taxon>
    </lineage>
</organism>
<gene>
    <name evidence="1" type="ORF">NOF53_00010</name>
</gene>